<proteinExistence type="predicted"/>
<dbReference type="EMBL" id="CM055099">
    <property type="protein sequence ID" value="KAJ7545788.1"/>
    <property type="molecule type" value="Genomic_DNA"/>
</dbReference>
<name>A0ACC2CUP7_DIPCM</name>
<organism evidence="1 2">
    <name type="scientific">Diphasiastrum complanatum</name>
    <name type="common">Issler's clubmoss</name>
    <name type="synonym">Lycopodium complanatum</name>
    <dbReference type="NCBI Taxonomy" id="34168"/>
    <lineage>
        <taxon>Eukaryota</taxon>
        <taxon>Viridiplantae</taxon>
        <taxon>Streptophyta</taxon>
        <taxon>Embryophyta</taxon>
        <taxon>Tracheophyta</taxon>
        <taxon>Lycopodiopsida</taxon>
        <taxon>Lycopodiales</taxon>
        <taxon>Lycopodiaceae</taxon>
        <taxon>Lycopodioideae</taxon>
        <taxon>Diphasiastrum</taxon>
    </lineage>
</organism>
<evidence type="ECO:0000313" key="2">
    <source>
        <dbReference type="Proteomes" id="UP001162992"/>
    </source>
</evidence>
<keyword evidence="2" id="KW-1185">Reference proteome</keyword>
<sequence>MGSFMERNSTRGWRTGKLLTQVYCCILIMLSLLQMASAGRPSSSAAGFKAKNVGLKDDFSVLELSLTKATQLKQESKIMSRLELISRRHLNGIGSAPPQCISKCGRCTPCRPIRVPIQPGLVKFAEYYPEAWRCQCNTKLYMP</sequence>
<reference evidence="2" key="1">
    <citation type="journal article" date="2024" name="Proc. Natl. Acad. Sci. U.S.A.">
        <title>Extraordinary preservation of gene collinearity over three hundred million years revealed in homosporous lycophytes.</title>
        <authorList>
            <person name="Li C."/>
            <person name="Wickell D."/>
            <person name="Kuo L.Y."/>
            <person name="Chen X."/>
            <person name="Nie B."/>
            <person name="Liao X."/>
            <person name="Peng D."/>
            <person name="Ji J."/>
            <person name="Jenkins J."/>
            <person name="Williams M."/>
            <person name="Shu S."/>
            <person name="Plott C."/>
            <person name="Barry K."/>
            <person name="Rajasekar S."/>
            <person name="Grimwood J."/>
            <person name="Han X."/>
            <person name="Sun S."/>
            <person name="Hou Z."/>
            <person name="He W."/>
            <person name="Dai G."/>
            <person name="Sun C."/>
            <person name="Schmutz J."/>
            <person name="Leebens-Mack J.H."/>
            <person name="Li F.W."/>
            <person name="Wang L."/>
        </authorList>
    </citation>
    <scope>NUCLEOTIDE SEQUENCE [LARGE SCALE GENOMIC DNA]</scope>
    <source>
        <strain evidence="2">cv. PW_Plant_1</strain>
    </source>
</reference>
<comment type="caution">
    <text evidence="1">The sequence shown here is derived from an EMBL/GenBank/DDBJ whole genome shotgun (WGS) entry which is preliminary data.</text>
</comment>
<protein>
    <submittedName>
        <fullName evidence="1">Uncharacterized protein</fullName>
    </submittedName>
</protein>
<accession>A0ACC2CUP7</accession>
<gene>
    <name evidence="1" type="ORF">O6H91_08G010100</name>
</gene>
<dbReference type="Proteomes" id="UP001162992">
    <property type="component" value="Chromosome 8"/>
</dbReference>
<evidence type="ECO:0000313" key="1">
    <source>
        <dbReference type="EMBL" id="KAJ7545788.1"/>
    </source>
</evidence>